<accession>A0ABT5YLR9</accession>
<evidence type="ECO:0000313" key="1">
    <source>
        <dbReference type="EMBL" id="MDF2095802.1"/>
    </source>
</evidence>
<organism evidence="1 2">
    <name type="scientific">Aquibaculum arenosum</name>
    <dbReference type="NCBI Taxonomy" id="3032591"/>
    <lineage>
        <taxon>Bacteria</taxon>
        <taxon>Pseudomonadati</taxon>
        <taxon>Pseudomonadota</taxon>
        <taxon>Alphaproteobacteria</taxon>
        <taxon>Rhodospirillales</taxon>
        <taxon>Rhodovibrionaceae</taxon>
        <taxon>Aquibaculum</taxon>
    </lineage>
</organism>
<protein>
    <submittedName>
        <fullName evidence="1">Damage-inducible protein</fullName>
    </submittedName>
</protein>
<evidence type="ECO:0000313" key="2">
    <source>
        <dbReference type="Proteomes" id="UP001215503"/>
    </source>
</evidence>
<dbReference type="Gene3D" id="3.40.50.300">
    <property type="entry name" value="P-loop containing nucleotide triphosphate hydrolases"/>
    <property type="match status" value="1"/>
</dbReference>
<dbReference type="Proteomes" id="UP001215503">
    <property type="component" value="Unassembled WGS sequence"/>
</dbReference>
<dbReference type="RefSeq" id="WP_275821569.1">
    <property type="nucleotide sequence ID" value="NZ_JARHUD010000004.1"/>
</dbReference>
<keyword evidence="2" id="KW-1185">Reference proteome</keyword>
<dbReference type="EMBL" id="JARHUD010000004">
    <property type="protein sequence ID" value="MDF2095802.1"/>
    <property type="molecule type" value="Genomic_DNA"/>
</dbReference>
<dbReference type="InterPro" id="IPR027417">
    <property type="entry name" value="P-loop_NTPase"/>
</dbReference>
<gene>
    <name evidence="1" type="ORF">P2G67_07425</name>
</gene>
<dbReference type="SUPFAM" id="SSF52540">
    <property type="entry name" value="P-loop containing nucleoside triphosphate hydrolases"/>
    <property type="match status" value="1"/>
</dbReference>
<sequence length="248" mass="25886">MTGSEPENLEVLRAHIRRLEQSGGARRDGATLSLGAAALDRRLPGGGLPLAGLHEVRPAHPELDDGPATGFLLLLAARLLAARAGRLLWVSRADDLHAPAAAVVGLSTARLLRACAARREDLLWALEQGLDCPALAGVVGEVDAVDAVAARRLQLAAEKAGRPCFLLQRSAAGTQGRLAGSPALTRWQVAALPSDPGLPDLVGRACWQLDLLRCRGGRPASFEVEWDDATGDLALAAPLRDRAAAGVA</sequence>
<dbReference type="PIRSF" id="PIRSF034285">
    <property type="entry name" value="UCP034285"/>
    <property type="match status" value="1"/>
</dbReference>
<proteinExistence type="predicted"/>
<name>A0ABT5YLR9_9PROT</name>
<comment type="caution">
    <text evidence="1">The sequence shown here is derived from an EMBL/GenBank/DDBJ whole genome shotgun (WGS) entry which is preliminary data.</text>
</comment>
<dbReference type="InterPro" id="IPR017026">
    <property type="entry name" value="ImuA"/>
</dbReference>
<reference evidence="1 2" key="1">
    <citation type="submission" date="2023-03" db="EMBL/GenBank/DDBJ databases">
        <title>Fodinicurvata sp. CAU 1616 isolated from sea sendiment.</title>
        <authorList>
            <person name="Kim W."/>
        </authorList>
    </citation>
    <scope>NUCLEOTIDE SEQUENCE [LARGE SCALE GENOMIC DNA]</scope>
    <source>
        <strain evidence="1 2">CAU 1616</strain>
    </source>
</reference>